<organism evidence="2 3">
    <name type="scientific">Hibiscus sabdariffa</name>
    <name type="common">roselle</name>
    <dbReference type="NCBI Taxonomy" id="183260"/>
    <lineage>
        <taxon>Eukaryota</taxon>
        <taxon>Viridiplantae</taxon>
        <taxon>Streptophyta</taxon>
        <taxon>Embryophyta</taxon>
        <taxon>Tracheophyta</taxon>
        <taxon>Spermatophyta</taxon>
        <taxon>Magnoliopsida</taxon>
        <taxon>eudicotyledons</taxon>
        <taxon>Gunneridae</taxon>
        <taxon>Pentapetalae</taxon>
        <taxon>rosids</taxon>
        <taxon>malvids</taxon>
        <taxon>Malvales</taxon>
        <taxon>Malvaceae</taxon>
        <taxon>Malvoideae</taxon>
        <taxon>Hibiscus</taxon>
    </lineage>
</organism>
<evidence type="ECO:0000313" key="2">
    <source>
        <dbReference type="EMBL" id="KAK8596961.1"/>
    </source>
</evidence>
<comment type="caution">
    <text evidence="2">The sequence shown here is derived from an EMBL/GenBank/DDBJ whole genome shotgun (WGS) entry which is preliminary data.</text>
</comment>
<name>A0ABR2G8U2_9ROSI</name>
<gene>
    <name evidence="2" type="ORF">V6N12_065438</name>
</gene>
<proteinExistence type="predicted"/>
<evidence type="ECO:0000313" key="3">
    <source>
        <dbReference type="Proteomes" id="UP001472677"/>
    </source>
</evidence>
<sequence length="92" mass="10510">MMSQHSGPPALVEFVAIEKFLVPGWSRYYRLIVESDCKTVVDWLSEKVNPTSVIANQVLNFVEGYKRHGMVFRWAPRKCNIRADELAKQGIG</sequence>
<protein>
    <recommendedName>
        <fullName evidence="1">RNase H type-1 domain-containing protein</fullName>
    </recommendedName>
</protein>
<dbReference type="Gene3D" id="3.30.420.10">
    <property type="entry name" value="Ribonuclease H-like superfamily/Ribonuclease H"/>
    <property type="match status" value="1"/>
</dbReference>
<dbReference type="SUPFAM" id="SSF53098">
    <property type="entry name" value="Ribonuclease H-like"/>
    <property type="match status" value="1"/>
</dbReference>
<keyword evidence="3" id="KW-1185">Reference proteome</keyword>
<dbReference type="InterPro" id="IPR036397">
    <property type="entry name" value="RNaseH_sf"/>
</dbReference>
<reference evidence="2 3" key="1">
    <citation type="journal article" date="2024" name="G3 (Bethesda)">
        <title>Genome assembly of Hibiscus sabdariffa L. provides insights into metabolisms of medicinal natural products.</title>
        <authorList>
            <person name="Kim T."/>
        </authorList>
    </citation>
    <scope>NUCLEOTIDE SEQUENCE [LARGE SCALE GENOMIC DNA]</scope>
    <source>
        <strain evidence="2">TK-2024</strain>
        <tissue evidence="2">Old leaves</tissue>
    </source>
</reference>
<dbReference type="EMBL" id="JBBPBM010000002">
    <property type="protein sequence ID" value="KAK8596961.1"/>
    <property type="molecule type" value="Genomic_DNA"/>
</dbReference>
<evidence type="ECO:0000259" key="1">
    <source>
        <dbReference type="Pfam" id="PF13456"/>
    </source>
</evidence>
<dbReference type="Pfam" id="PF13456">
    <property type="entry name" value="RVT_3"/>
    <property type="match status" value="1"/>
</dbReference>
<feature type="domain" description="RNase H type-1" evidence="1">
    <location>
        <begin position="28"/>
        <end position="89"/>
    </location>
</feature>
<accession>A0ABR2G8U2</accession>
<dbReference type="Proteomes" id="UP001472677">
    <property type="component" value="Unassembled WGS sequence"/>
</dbReference>
<dbReference type="InterPro" id="IPR002156">
    <property type="entry name" value="RNaseH_domain"/>
</dbReference>
<dbReference type="InterPro" id="IPR012337">
    <property type="entry name" value="RNaseH-like_sf"/>
</dbReference>